<gene>
    <name evidence="1" type="ORF">ACFQIC_14300</name>
</gene>
<dbReference type="InterPro" id="IPR024992">
    <property type="entry name" value="DUF3891"/>
</dbReference>
<comment type="caution">
    <text evidence="1">The sequence shown here is derived from an EMBL/GenBank/DDBJ whole genome shotgun (WGS) entry which is preliminary data.</text>
</comment>
<organism evidence="1 2">
    <name type="scientific">Halobacillus seohaensis</name>
    <dbReference type="NCBI Taxonomy" id="447421"/>
    <lineage>
        <taxon>Bacteria</taxon>
        <taxon>Bacillati</taxon>
        <taxon>Bacillota</taxon>
        <taxon>Bacilli</taxon>
        <taxon>Bacillales</taxon>
        <taxon>Bacillaceae</taxon>
        <taxon>Halobacillus</taxon>
    </lineage>
</organism>
<accession>A0ABW2EKW7</accession>
<evidence type="ECO:0000313" key="2">
    <source>
        <dbReference type="Proteomes" id="UP001596410"/>
    </source>
</evidence>
<dbReference type="Proteomes" id="UP001596410">
    <property type="component" value="Unassembled WGS sequence"/>
</dbReference>
<protein>
    <submittedName>
        <fullName evidence="1">DUF3891 family protein</fullName>
    </submittedName>
</protein>
<keyword evidence="2" id="KW-1185">Reference proteome</keyword>
<dbReference type="EMBL" id="JBHSZV010000037">
    <property type="protein sequence ID" value="MFC7062999.1"/>
    <property type="molecule type" value="Genomic_DNA"/>
</dbReference>
<evidence type="ECO:0000313" key="1">
    <source>
        <dbReference type="EMBL" id="MFC7062999.1"/>
    </source>
</evidence>
<dbReference type="RefSeq" id="WP_204712300.1">
    <property type="nucleotide sequence ID" value="NZ_JBHSZV010000037.1"/>
</dbReference>
<proteinExistence type="predicted"/>
<dbReference type="Pfam" id="PF13030">
    <property type="entry name" value="DUF3891"/>
    <property type="match status" value="1"/>
</dbReference>
<reference evidence="2" key="1">
    <citation type="journal article" date="2019" name="Int. J. Syst. Evol. Microbiol.">
        <title>The Global Catalogue of Microorganisms (GCM) 10K type strain sequencing project: providing services to taxonomists for standard genome sequencing and annotation.</title>
        <authorList>
            <consortium name="The Broad Institute Genomics Platform"/>
            <consortium name="The Broad Institute Genome Sequencing Center for Infectious Disease"/>
            <person name="Wu L."/>
            <person name="Ma J."/>
        </authorList>
    </citation>
    <scope>NUCLEOTIDE SEQUENCE [LARGE SCALE GENOMIC DNA]</scope>
    <source>
        <strain evidence="2">CGMCC 4.1621</strain>
    </source>
</reference>
<name>A0ABW2EKW7_9BACI</name>
<sequence>MIVNERDDQFLMINQHEHAMVSGELALQWKRKFLIRSKLREEADWAVSQHDRAWIPLDEHPIWNEASNRPYSFIDYPLKEKLSAYQRGVKEVSDRSIYAAILCSKHYQSFFSKDSEDPLVIQFIMEEEKRRENLRTMMKICVPSDIFQVHFDRLQFCDNLSLYVCMQEPGISKEQEVPWFRNGFRQQFDEAPEGVMPRWIDGSHVSLDPFPFEQPLEVRIPYRLVKRDSIEEKGLEVAYKEAEIHERCVVFIPHSF</sequence>